<organism evidence="2 3">
    <name type="scientific">Marasmius crinis-equi</name>
    <dbReference type="NCBI Taxonomy" id="585013"/>
    <lineage>
        <taxon>Eukaryota</taxon>
        <taxon>Fungi</taxon>
        <taxon>Dikarya</taxon>
        <taxon>Basidiomycota</taxon>
        <taxon>Agaricomycotina</taxon>
        <taxon>Agaricomycetes</taxon>
        <taxon>Agaricomycetidae</taxon>
        <taxon>Agaricales</taxon>
        <taxon>Marasmiineae</taxon>
        <taxon>Marasmiaceae</taxon>
        <taxon>Marasmius</taxon>
    </lineage>
</organism>
<feature type="compositionally biased region" description="Pro residues" evidence="1">
    <location>
        <begin position="277"/>
        <end position="294"/>
    </location>
</feature>
<feature type="compositionally biased region" description="Basic and acidic residues" evidence="1">
    <location>
        <begin position="420"/>
        <end position="459"/>
    </location>
</feature>
<evidence type="ECO:0000256" key="1">
    <source>
        <dbReference type="SAM" id="MobiDB-lite"/>
    </source>
</evidence>
<comment type="caution">
    <text evidence="2">The sequence shown here is derived from an EMBL/GenBank/DDBJ whole genome shotgun (WGS) entry which is preliminary data.</text>
</comment>
<feature type="compositionally biased region" description="Polar residues" evidence="1">
    <location>
        <begin position="328"/>
        <end position="338"/>
    </location>
</feature>
<reference evidence="2 3" key="1">
    <citation type="submission" date="2024-02" db="EMBL/GenBank/DDBJ databases">
        <title>A draft genome for the cacao thread blight pathogen Marasmius crinis-equi.</title>
        <authorList>
            <person name="Cohen S.P."/>
            <person name="Baruah I.K."/>
            <person name="Amoako-Attah I."/>
            <person name="Bukari Y."/>
            <person name="Meinhardt L.W."/>
            <person name="Bailey B.A."/>
        </authorList>
    </citation>
    <scope>NUCLEOTIDE SEQUENCE [LARGE SCALE GENOMIC DNA]</scope>
    <source>
        <strain evidence="2 3">GH-76</strain>
    </source>
</reference>
<accession>A0ABR3FLC8</accession>
<evidence type="ECO:0000313" key="3">
    <source>
        <dbReference type="Proteomes" id="UP001465976"/>
    </source>
</evidence>
<feature type="region of interest" description="Disordered" evidence="1">
    <location>
        <begin position="274"/>
        <end position="385"/>
    </location>
</feature>
<name>A0ABR3FLC8_9AGAR</name>
<feature type="compositionally biased region" description="Acidic residues" evidence="1">
    <location>
        <begin position="487"/>
        <end position="505"/>
    </location>
</feature>
<feature type="compositionally biased region" description="Basic and acidic residues" evidence="1">
    <location>
        <begin position="518"/>
        <end position="549"/>
    </location>
</feature>
<gene>
    <name evidence="2" type="ORF">V5O48_005787</name>
</gene>
<feature type="region of interest" description="Disordered" evidence="1">
    <location>
        <begin position="475"/>
        <end position="640"/>
    </location>
</feature>
<feature type="region of interest" description="Disordered" evidence="1">
    <location>
        <begin position="416"/>
        <end position="459"/>
    </location>
</feature>
<feature type="compositionally biased region" description="Pro residues" evidence="1">
    <location>
        <begin position="593"/>
        <end position="605"/>
    </location>
</feature>
<keyword evidence="3" id="KW-1185">Reference proteome</keyword>
<proteinExistence type="predicted"/>
<protein>
    <submittedName>
        <fullName evidence="2">Uncharacterized protein</fullName>
    </submittedName>
</protein>
<evidence type="ECO:0000313" key="2">
    <source>
        <dbReference type="EMBL" id="KAL0576189.1"/>
    </source>
</evidence>
<dbReference type="Proteomes" id="UP001465976">
    <property type="component" value="Unassembled WGS sequence"/>
</dbReference>
<dbReference type="EMBL" id="JBAHYK010000240">
    <property type="protein sequence ID" value="KAL0576189.1"/>
    <property type="molecule type" value="Genomic_DNA"/>
</dbReference>
<sequence length="640" mass="72788">MQAWPPPHSGHPSYFYPATHSSYDIIPPKNHREMTREMLIDVLEHMSILLEAEFRGLPIRIVAHGGACMLLHRGLYDLAKRKAAYHSMMGESVPMRKTTRDVDYIRRSFIAEYVGKFKIADAEMKMQRCIRATALKFGLGADWMNADADVALPMSTTSSGMPYDPIYHASLQPFNVQLYTVFTSKNSKLTIINVTPAWAVALKIVRYAKWDPGDISLLLMNGTNLAKVHWTTKTIKLWLRKDCAAMNYEHWDAARLLDMERKIDHAVQMVASISTHLPPPTTSGTPVPPPPETNPTPTHTSQQSSLFIPADPMVSHHRSPRPLGPSVSLDSRSHSWQPSPKHDGVEDGNSMTSSSSSRKRRDGRESESHQSYGGAMPPSSSGWNLQALGAALPDTTNHRILRSRSAEFDHTVSIPFIPADVDRPGPKSRNTTKERPRFDKHADRKREKLRRDRNREFDRRSKWERRDVTRDDTFTSIGFDSRYPVDSDTDEDDSDTDEEDSDDSNEYTPMSKPPPEVYTREWQEERQKQEQRWMDEHGRHSTVAKENRTAQDSQFSAEHSRPQRNHPQHSQTWPLPLPLPARNADLMMSIYSPPQPPQPPQPPHSVAPLSLHPDDAPYNVQAPTHQPRHQRSFNSLVFSA</sequence>